<feature type="domain" description="DUF1553" evidence="2">
    <location>
        <begin position="329"/>
        <end position="585"/>
    </location>
</feature>
<feature type="domain" description="DUF1549" evidence="1">
    <location>
        <begin position="53"/>
        <end position="219"/>
    </location>
</feature>
<dbReference type="PANTHER" id="PTHR35889:SF3">
    <property type="entry name" value="F-BOX DOMAIN-CONTAINING PROTEIN"/>
    <property type="match status" value="1"/>
</dbReference>
<dbReference type="PANTHER" id="PTHR35889">
    <property type="entry name" value="CYCLOINULO-OLIGOSACCHARIDE FRUCTANOTRANSFERASE-RELATED"/>
    <property type="match status" value="1"/>
</dbReference>
<accession>A0A4R8MUD2</accession>
<dbReference type="Pfam" id="PF07583">
    <property type="entry name" value="PSCyt2"/>
    <property type="match status" value="1"/>
</dbReference>
<dbReference type="InterPro" id="IPR022655">
    <property type="entry name" value="DUF1553"/>
</dbReference>
<dbReference type="STRING" id="1193051.LEP1GSC017_1924"/>
<dbReference type="InterPro" id="IPR011444">
    <property type="entry name" value="DUF1549"/>
</dbReference>
<proteinExistence type="predicted"/>
<dbReference type="GeneID" id="79827378"/>
<dbReference type="EMBL" id="SORO01000001">
    <property type="protein sequence ID" value="TDY73060.1"/>
    <property type="molecule type" value="Genomic_DNA"/>
</dbReference>
<dbReference type="AlphaFoldDB" id="A0A4R8MUD2"/>
<protein>
    <submittedName>
        <fullName evidence="3">Uncharacterized protein DUF1549</fullName>
    </submittedName>
</protein>
<keyword evidence="4" id="KW-1185">Reference proteome</keyword>
<sequence length="615" mass="71812">MRLVLNLVLKFRYFLVSFVILILSLGYVQSRSKQNTVHPLDSLYLKLSPNIVKAERKITFRRLSLHLRGVIPSVTEWKELDSLPSDSKDQNLESFAVRFLKQPEFAEYWGTKFTSMLRDKSKGRKIPTGTFFEYIAGSIHKNKPYDQLIQEMLTSTGNVKESPATMFYIRDGADPLQTAEYVGRLFYAKRVACARCHDHPYISDFTRRDYYALAAFFSQQFYRDGSWEVDRYGKTLSYVPRELEVHLPMEDQKNLQDKNNEWNRDNWNKWTDEQRKDYQKKHEVEYATLFYQPKLGLRFPHTDDAPGGDLVRPKFLDGKEAKLKPGEDRRKVFADWLTNKSNDRFRKVIINRVWTELMGWSFFTPLDDWNEDTVVTGEEILNHLDSYFLANHLKLKELILYIVTSNAYNRSLTKSPNEQDPIRYFSPKRLDSDQLLNSLIRVSDSQKISNIRERNLSWLSGLMDQKPYDLTGTGSVRIPQDNLKEFSNASEVERPAPYHTILSVFGSGPRVDISDDISELTIEQMLTLMNGRVVGKLIWDFGNKESLVKQEFDQIKSMNLVISNLYFRLLGREPSVGEKEKIKSLMSKPDSVFDKDLLQDILWALINSQEFQHIN</sequence>
<comment type="caution">
    <text evidence="3">The sequence shown here is derived from an EMBL/GenBank/DDBJ whole genome shotgun (WGS) entry which is preliminary data.</text>
</comment>
<dbReference type="RefSeq" id="WP_004786389.1">
    <property type="nucleotide sequence ID" value="NZ_RQGE01000010.1"/>
</dbReference>
<dbReference type="Pfam" id="PF07587">
    <property type="entry name" value="PSD1"/>
    <property type="match status" value="1"/>
</dbReference>
<reference evidence="3 4" key="1">
    <citation type="submission" date="2019-03" db="EMBL/GenBank/DDBJ databases">
        <title>Genomic Encyclopedia of Archaeal and Bacterial Type Strains, Phase II (KMG-II): from individual species to whole genera.</title>
        <authorList>
            <person name="Goeker M."/>
        </authorList>
    </citation>
    <scope>NUCLEOTIDE SEQUENCE [LARGE SCALE GENOMIC DNA]</scope>
    <source>
        <strain evidence="3 4">DSM 21537</strain>
    </source>
</reference>
<evidence type="ECO:0000259" key="1">
    <source>
        <dbReference type="Pfam" id="PF07583"/>
    </source>
</evidence>
<dbReference type="Proteomes" id="UP000294684">
    <property type="component" value="Unassembled WGS sequence"/>
</dbReference>
<evidence type="ECO:0000259" key="2">
    <source>
        <dbReference type="Pfam" id="PF07587"/>
    </source>
</evidence>
<dbReference type="OrthoDB" id="127107at2"/>
<evidence type="ECO:0000313" key="3">
    <source>
        <dbReference type="EMBL" id="TDY73060.1"/>
    </source>
</evidence>
<gene>
    <name evidence="3" type="ORF">CLV96_2079</name>
</gene>
<evidence type="ECO:0000313" key="4">
    <source>
        <dbReference type="Proteomes" id="UP000294684"/>
    </source>
</evidence>
<organism evidence="3 4">
    <name type="scientific">Leptospira meyeri</name>
    <dbReference type="NCBI Taxonomy" id="29508"/>
    <lineage>
        <taxon>Bacteria</taxon>
        <taxon>Pseudomonadati</taxon>
        <taxon>Spirochaetota</taxon>
        <taxon>Spirochaetia</taxon>
        <taxon>Leptospirales</taxon>
        <taxon>Leptospiraceae</taxon>
        <taxon>Leptospira</taxon>
    </lineage>
</organism>
<name>A0A4R8MUD2_LEPME</name>